<reference evidence="2" key="2">
    <citation type="submission" date="2011-03" db="EMBL/GenBank/DDBJ databases">
        <title>Comparative genomics and transcriptomics of Neospora caninum and Toxoplasma gondii.</title>
        <authorList>
            <person name="Reid A.J."/>
            <person name="Sohal A."/>
            <person name="Harris D."/>
            <person name="Quail M."/>
            <person name="Sanders M."/>
            <person name="Berriman M."/>
            <person name="Wastling J.M."/>
            <person name="Pain A."/>
        </authorList>
    </citation>
    <scope>NUCLEOTIDE SEQUENCE</scope>
    <source>
        <strain evidence="2">Liverpool</strain>
    </source>
</reference>
<sequence>MGATSSSFQEDSTEPFEAAVAAGKQLAEWQLARLAILAQRRRTGGLEERNNLRGGGEQLPPPFSCTENCGGAEPRRGDGENSLSGSTAESKGKPWRRPQAQTCKRASGPPVRQPFTLFAVSSSLAELNPSARFRSPRRCQGTCSDGRPLATQVCVSSADEPRKRTEDISSEDIKVDSTRTPVLEEAEALIGQSGVFAGNSGEPGSAHQRPKVWEAIQSRERAKSVPCVARRTALFGCYFPSSAKNDTCSWRGSARPVDSEALSRSSRPRSIRSTSLPASSVSKETKRFAKDRSEGDFLSRAVFEPCVKVMDMNEDRDLEPERNPARETNNASTWSRASGHRDTGCWCSFSHDSDRVGTPSSSNVFRNSPGWPSQAAPLRLLLLLAPEISSSALPPLPHSDRRGTRCLINHSPTVVLLHTLYLLQQRVRSDDELAKGTKHREGLATFHSCCESRRGERTRDCEGRDEKPFLPPSGRPLPQSPCQKARTADVSRGPFCFSSHSTGEKKQERCLDTPFWVQLEPDLSHPSCRSDCSPPAVDRKITKENQPSSLPSAVRLDHGAASAGGAVGANQAATPWNSGSLTRVPEKEGRVTRFPLEGSKRRLLSVSEQPTRQDAVCPGWCAPSSTKLLQDQKKTESRSTRPSVSQFDLNRTHQGEAYARAQQGVSSQLFLPVSLPVASPVAQVLFGWQALAKRRWSCPLQGSSSLSLPCRSSEISEGIHEVRTTFVPENSTSASRTQLSFCSLPCVVLFVLQHFRAETHYLAPRLFLEGLLNAGLLFLFTGASCPAFLPGQTCIEAWEDQQMKSLEQESHVARKHGAKEEFAETKRATDERNKQVKTESIWVSSPSDLGFCGPPESDVTPQEKETRSRHSFQGINRVVEYEYEEDTEITGNEWLFGTSGRGAETTHRAVNRKTLFEYCVDTSCAVASPSAPPHVRSPVSSLALDETILEEAAGGKAAAPHASQQSSDVTYSLRAELRTPSSPLTHAPERQGFSFVSFSSGSALSLSLEMEFSDASEANEGERETKGSSARGMPSAVAKVDTSSQAAGRDGSKKESDGNEGPSPSVHAFSQLSAPASQHSAAFEDLASYPSLSPVLTEPSPRGERESKTTAALGVPQLDWMCGHFAMAVAHRGFVHKIAANLSRSRQFRHGPIPVFPFLAPLNGSEFHSFSHLASCSLPSRPPAVPLCPVKSKTQLGTEGEEERMEHSSFFTCVYPPPINRSVRRTVARHLGGRYLHTPAHGSRRPGGRNDEAKEKRQRRRLKRNGQEDGNGGEKESGKQGGKGKSSFANCDGQRHSESPDHTRDLEKSREKGEQAEKEEMRWHWRRRQLLYEECTGLTAPMAVYWQLREDFEVSSRQKRGGQGAHPGCLRSPFASEEEWREEEAREAGDFHVFIVDGTCRSRRTRNGQGQARDNTAGEIPRRLD</sequence>
<dbReference type="EMBL" id="FR823380">
    <property type="protein sequence ID" value="CBZ49706.1"/>
    <property type="molecule type" value="Genomic_DNA"/>
</dbReference>
<evidence type="ECO:0000313" key="4">
    <source>
        <dbReference type="Proteomes" id="UP000007494"/>
    </source>
</evidence>
<feature type="region of interest" description="Disordered" evidence="1">
    <location>
        <begin position="1014"/>
        <end position="1074"/>
    </location>
</feature>
<feature type="region of interest" description="Disordered" evidence="1">
    <location>
        <begin position="814"/>
        <end position="837"/>
    </location>
</feature>
<feature type="region of interest" description="Disordered" evidence="1">
    <location>
        <begin position="1234"/>
        <end position="1321"/>
    </location>
</feature>
<evidence type="ECO:0000256" key="1">
    <source>
        <dbReference type="SAM" id="MobiDB-lite"/>
    </source>
</evidence>
<organism evidence="2 4">
    <name type="scientific">Neospora caninum (strain Liverpool)</name>
    <dbReference type="NCBI Taxonomy" id="572307"/>
    <lineage>
        <taxon>Eukaryota</taxon>
        <taxon>Sar</taxon>
        <taxon>Alveolata</taxon>
        <taxon>Apicomplexa</taxon>
        <taxon>Conoidasida</taxon>
        <taxon>Coccidia</taxon>
        <taxon>Eucoccidiorida</taxon>
        <taxon>Eimeriorina</taxon>
        <taxon>Sarcocystidae</taxon>
        <taxon>Neospora</taxon>
    </lineage>
</organism>
<feature type="compositionally biased region" description="Basic and acidic residues" evidence="1">
    <location>
        <begin position="1293"/>
        <end position="1321"/>
    </location>
</feature>
<feature type="region of interest" description="Disordered" evidence="1">
    <location>
        <begin position="561"/>
        <end position="583"/>
    </location>
</feature>
<name>F0V7L5_NEOCL</name>
<dbReference type="InParanoid" id="F0V7L5"/>
<dbReference type="VEuPathDB" id="ToxoDB:NCLIV_001940"/>
<feature type="compositionally biased region" description="Basic and acidic residues" evidence="1">
    <location>
        <begin position="315"/>
        <end position="325"/>
    </location>
</feature>
<keyword evidence="4" id="KW-1185">Reference proteome</keyword>
<feature type="region of interest" description="Disordered" evidence="1">
    <location>
        <begin position="1402"/>
        <end position="1425"/>
    </location>
</feature>
<dbReference type="Proteomes" id="UP000007494">
    <property type="component" value="Chromosome Ia"/>
</dbReference>
<feature type="region of interest" description="Disordered" evidence="1">
    <location>
        <begin position="460"/>
        <end position="484"/>
    </location>
</feature>
<gene>
    <name evidence="3" type="ORF">BN1204_001940</name>
    <name evidence="2" type="ORF">NCLIV_001940</name>
</gene>
<feature type="compositionally biased region" description="Polar residues" evidence="1">
    <location>
        <begin position="326"/>
        <end position="336"/>
    </location>
</feature>
<proteinExistence type="predicted"/>
<accession>F0V7L5</accession>
<dbReference type="EMBL" id="LN714474">
    <property type="protein sequence ID" value="CEL64291.1"/>
    <property type="molecule type" value="Genomic_DNA"/>
</dbReference>
<feature type="compositionally biased region" description="Low complexity" evidence="1">
    <location>
        <begin position="561"/>
        <end position="573"/>
    </location>
</feature>
<reference evidence="2" key="1">
    <citation type="submission" date="2011-02" db="EMBL/GenBank/DDBJ databases">
        <authorList>
            <person name="Aslett M."/>
        </authorList>
    </citation>
    <scope>NUCLEOTIDE SEQUENCE</scope>
    <source>
        <strain evidence="2">Liverpool</strain>
    </source>
</reference>
<feature type="compositionally biased region" description="Pro residues" evidence="1">
    <location>
        <begin position="469"/>
        <end position="479"/>
    </location>
</feature>
<dbReference type="OMA" id="LLYEECT"/>
<evidence type="ECO:0000313" key="3">
    <source>
        <dbReference type="EMBL" id="CEL64291.1"/>
    </source>
</evidence>
<protein>
    <submittedName>
        <fullName evidence="2">Uncharacterized protein</fullName>
    </submittedName>
</protein>
<feature type="region of interest" description="Disordered" evidence="1">
    <location>
        <begin position="315"/>
        <end position="337"/>
    </location>
</feature>
<feature type="region of interest" description="Disordered" evidence="1">
    <location>
        <begin position="245"/>
        <end position="290"/>
    </location>
</feature>
<evidence type="ECO:0000313" key="2">
    <source>
        <dbReference type="EMBL" id="CBZ49706.1"/>
    </source>
</evidence>
<dbReference type="GeneID" id="13440586"/>
<dbReference type="RefSeq" id="XP_003879741.1">
    <property type="nucleotide sequence ID" value="XM_003879692.1"/>
</dbReference>
<reference evidence="3" key="4">
    <citation type="journal article" date="2015" name="PLoS ONE">
        <title>Comprehensive Evaluation of Toxoplasma gondii VEG and Neospora caninum LIV Genomes with Tachyzoite Stage Transcriptome and Proteome Defines Novel Transcript Features.</title>
        <authorList>
            <person name="Ramaprasad A."/>
            <person name="Mourier T."/>
            <person name="Naeem R."/>
            <person name="Malas T.B."/>
            <person name="Moussa E."/>
            <person name="Panigrahi A."/>
            <person name="Vermont S.J."/>
            <person name="Otto T.D."/>
            <person name="Wastling J."/>
            <person name="Pain A."/>
        </authorList>
    </citation>
    <scope>NUCLEOTIDE SEQUENCE</scope>
    <source>
        <strain evidence="3">Liverpool</strain>
    </source>
</reference>
<dbReference type="OrthoDB" id="331990at2759"/>
<feature type="region of interest" description="Disordered" evidence="1">
    <location>
        <begin position="42"/>
        <end position="111"/>
    </location>
</feature>
<reference evidence="4" key="3">
    <citation type="journal article" date="2012" name="PLoS Pathog.">
        <title>Comparative genomics of the apicomplexan parasites Toxoplasma gondii and Neospora caninum: Coccidia differing in host range and transmission strategy.</title>
        <authorList>
            <person name="Reid A.J."/>
            <person name="Vermont S.J."/>
            <person name="Cotton J.A."/>
            <person name="Harris D."/>
            <person name="Hill-Cawthorne G.A."/>
            <person name="Konen-Waisman S."/>
            <person name="Latham S.M."/>
            <person name="Mourier T."/>
            <person name="Norton R."/>
            <person name="Quail M.A."/>
            <person name="Sanders M."/>
            <person name="Shanmugam D."/>
            <person name="Sohal A."/>
            <person name="Wasmuth J.D."/>
            <person name="Brunk B."/>
            <person name="Grigg M.E."/>
            <person name="Howard J.C."/>
            <person name="Parkinson J."/>
            <person name="Roos D.S."/>
            <person name="Trees A.J."/>
            <person name="Berriman M."/>
            <person name="Pain A."/>
            <person name="Wastling J.M."/>
        </authorList>
    </citation>
    <scope>NUCLEOTIDE SEQUENCE [LARGE SCALE GENOMIC DNA]</scope>
    <source>
        <strain evidence="4">Liverpool</strain>
    </source>
</reference>
<dbReference type="eggNOG" id="ENOG502QYTA">
    <property type="taxonomic scope" value="Eukaryota"/>
</dbReference>